<comment type="caution">
    <text evidence="4">The sequence shown here is derived from an EMBL/GenBank/DDBJ whole genome shotgun (WGS) entry which is preliminary data.</text>
</comment>
<evidence type="ECO:0000313" key="4">
    <source>
        <dbReference type="EMBL" id="MEU3712771.1"/>
    </source>
</evidence>
<sequence length="241" mass="26226">MADGQPVDSADAFQAYASGPRSQEVWDQGEHAVIGVSAGNSYFTQDRLAGLLRWAARHFATIDVIYTDVHIDTMLVALGNDAGHAAKLAKSQIRDVRRRTRRAVERLGASAEKVRMQPMSSFFERAEYQAVRSRVGEAVDASERLATACKEMVHHFLDGREVPGERVPHVMGAGLEYLLAELPFFVDSPGILGVGSSAVCYHVSTPIVEYFKEPDHDVLSAAPNQGYLVVRPAAWSAGADA</sequence>
<reference evidence="4 5" key="1">
    <citation type="submission" date="2024-06" db="EMBL/GenBank/DDBJ databases">
        <title>The Natural Products Discovery Center: Release of the First 8490 Sequenced Strains for Exploring Actinobacteria Biosynthetic Diversity.</title>
        <authorList>
            <person name="Kalkreuter E."/>
            <person name="Kautsar S.A."/>
            <person name="Yang D."/>
            <person name="Bader C.D."/>
            <person name="Teijaro C.N."/>
            <person name="Fluegel L."/>
            <person name="Davis C.M."/>
            <person name="Simpson J.R."/>
            <person name="Lauterbach L."/>
            <person name="Steele A.D."/>
            <person name="Gui C."/>
            <person name="Meng S."/>
            <person name="Li G."/>
            <person name="Viehrig K."/>
            <person name="Ye F."/>
            <person name="Su P."/>
            <person name="Kiefer A.F."/>
            <person name="Nichols A."/>
            <person name="Cepeda A.J."/>
            <person name="Yan W."/>
            <person name="Fan B."/>
            <person name="Jiang Y."/>
            <person name="Adhikari A."/>
            <person name="Zheng C.-J."/>
            <person name="Schuster L."/>
            <person name="Cowan T.M."/>
            <person name="Smanski M.J."/>
            <person name="Chevrette M.G."/>
            <person name="De Carvalho L.P.S."/>
            <person name="Shen B."/>
        </authorList>
    </citation>
    <scope>NUCLEOTIDE SEQUENCE [LARGE SCALE GENOMIC DNA]</scope>
    <source>
        <strain evidence="4 5">NPDC033039</strain>
    </source>
</reference>
<dbReference type="Gene3D" id="3.40.50.11710">
    <property type="entry name" value="Cyclodipeptide synthase"/>
    <property type="match status" value="1"/>
</dbReference>
<dbReference type="EMBL" id="JBEZVI010000019">
    <property type="protein sequence ID" value="MEU3712771.1"/>
    <property type="molecule type" value="Genomic_DNA"/>
</dbReference>
<evidence type="ECO:0000256" key="2">
    <source>
        <dbReference type="ARBA" id="ARBA00022679"/>
    </source>
</evidence>
<evidence type="ECO:0000256" key="1">
    <source>
        <dbReference type="ARBA" id="ARBA00006034"/>
    </source>
</evidence>
<dbReference type="Pfam" id="PF16715">
    <property type="entry name" value="CDPS"/>
    <property type="match status" value="1"/>
</dbReference>
<protein>
    <recommendedName>
        <fullName evidence="3">Cyclodipeptide synthase</fullName>
    </recommendedName>
</protein>
<organism evidence="4 5">
    <name type="scientific">Streptomyces catenulae</name>
    <dbReference type="NCBI Taxonomy" id="66875"/>
    <lineage>
        <taxon>Bacteria</taxon>
        <taxon>Bacillati</taxon>
        <taxon>Actinomycetota</taxon>
        <taxon>Actinomycetes</taxon>
        <taxon>Kitasatosporales</taxon>
        <taxon>Streptomycetaceae</taxon>
        <taxon>Streptomyces</taxon>
    </lineage>
</organism>
<evidence type="ECO:0000256" key="3">
    <source>
        <dbReference type="ARBA" id="ARBA00030771"/>
    </source>
</evidence>
<gene>
    <name evidence="4" type="ORF">AB0E61_22080</name>
</gene>
<comment type="similarity">
    <text evidence="1">Belongs to the CDPS family.</text>
</comment>
<accession>A0ABV2Z596</accession>
<dbReference type="InterPro" id="IPR030903">
    <property type="entry name" value="CDPS"/>
</dbReference>
<proteinExistence type="inferred from homology"/>
<name>A0ABV2Z596_9ACTN</name>
<dbReference type="NCBIfam" id="TIGR04539">
    <property type="entry name" value="tRNA_cyclodipep"/>
    <property type="match status" value="1"/>
</dbReference>
<evidence type="ECO:0000313" key="5">
    <source>
        <dbReference type="Proteomes" id="UP001550853"/>
    </source>
</evidence>
<dbReference type="Proteomes" id="UP001550853">
    <property type="component" value="Unassembled WGS sequence"/>
</dbReference>
<keyword evidence="5" id="KW-1185">Reference proteome</keyword>
<dbReference type="RefSeq" id="WP_051740008.1">
    <property type="nucleotide sequence ID" value="NZ_JBEZVI010000019.1"/>
</dbReference>
<dbReference type="InterPro" id="IPR038622">
    <property type="entry name" value="CDPS_sf"/>
</dbReference>
<keyword evidence="2" id="KW-0808">Transferase</keyword>